<sequence>MYKCHSTLIEAEKELVLFDIGTRFIVVGNDADKLYLKYGWEVSDFIENKKIYSFMNISFYSTMFLDHCGVEVIKIETEYKYKSNYLSLAEVQQLIDYLRLMMDDGFLQYPLINCNVTIEGVGYIRILKLSSININKQYVSILVDNNESTLIVQNQEWDLNHPILAMLSTLGKIFQEQYIYILDNVCHRQKILKEQQVKNTIIYDLFLNEKTSKSVTGIVCIRIQDSFITFDDDAFRAVSILNDVSMFEIRTMGKRGKYCVLLKPHHLKTISCRGYKVYTTIYQGEYFCIS</sequence>
<dbReference type="AlphaFoldDB" id="A0A2D3L8Z0"/>
<dbReference type="Proteomes" id="UP000229630">
    <property type="component" value="Chromosome 2"/>
</dbReference>
<gene>
    <name evidence="1" type="ORF">CTM62_09440</name>
</gene>
<organism evidence="1 2">
    <name type="scientific">Prevotella intermedia</name>
    <dbReference type="NCBI Taxonomy" id="28131"/>
    <lineage>
        <taxon>Bacteria</taxon>
        <taxon>Pseudomonadati</taxon>
        <taxon>Bacteroidota</taxon>
        <taxon>Bacteroidia</taxon>
        <taxon>Bacteroidales</taxon>
        <taxon>Prevotellaceae</taxon>
        <taxon>Prevotella</taxon>
    </lineage>
</organism>
<dbReference type="RefSeq" id="WP_100019899.1">
    <property type="nucleotide sequence ID" value="NZ_CP024724.1"/>
</dbReference>
<accession>A0A2D3L8Z0</accession>
<proteinExistence type="predicted"/>
<protein>
    <submittedName>
        <fullName evidence="1">Uncharacterized protein</fullName>
    </submittedName>
</protein>
<name>A0A2D3L8Z0_PREIN</name>
<evidence type="ECO:0000313" key="2">
    <source>
        <dbReference type="Proteomes" id="UP000229630"/>
    </source>
</evidence>
<dbReference type="EMBL" id="CP024724">
    <property type="protein sequence ID" value="ATV27036.1"/>
    <property type="molecule type" value="Genomic_DNA"/>
</dbReference>
<reference evidence="1 2" key="1">
    <citation type="submission" date="2017-11" db="EMBL/GenBank/DDBJ databases">
        <title>Genome sequencing of Prevotella intermedia KCOM 2837.</title>
        <authorList>
            <person name="Kook J.-K."/>
            <person name="Park S.-N."/>
            <person name="Lim Y.K."/>
        </authorList>
    </citation>
    <scope>NUCLEOTIDE SEQUENCE [LARGE SCALE GENOMIC DNA]</scope>
    <source>
        <strain evidence="1 2">KCOM 2837</strain>
    </source>
</reference>
<evidence type="ECO:0000313" key="1">
    <source>
        <dbReference type="EMBL" id="ATV27036.1"/>
    </source>
</evidence>